<sequence>MRIQRAANWVVTRLLRSPLAGGPGRSLILLHVVGRKSGKKYDVPVAYVRDGDELVIGSPFGWMRNLRTGEPLAVHYLGRPHTADVVVHTAADAVAADYTVICRGNKQFASFNNIRLDATGNPDTGDLRAAWELGARSARLRIR</sequence>
<dbReference type="GO" id="GO:0016491">
    <property type="term" value="F:oxidoreductase activity"/>
    <property type="evidence" value="ECO:0007669"/>
    <property type="project" value="InterPro"/>
</dbReference>
<evidence type="ECO:0000313" key="2">
    <source>
        <dbReference type="Proteomes" id="UP000279275"/>
    </source>
</evidence>
<dbReference type="AlphaFoldDB" id="A0A3M2L3B9"/>
<dbReference type="InterPro" id="IPR004378">
    <property type="entry name" value="F420H2_quin_Rdtase"/>
</dbReference>
<dbReference type="EMBL" id="RFFH01000007">
    <property type="protein sequence ID" value="RMI31476.1"/>
    <property type="molecule type" value="Genomic_DNA"/>
</dbReference>
<protein>
    <submittedName>
        <fullName evidence="1">DUF385 domain-containing protein</fullName>
    </submittedName>
</protein>
<dbReference type="InterPro" id="IPR012349">
    <property type="entry name" value="Split_barrel_FMN-bd"/>
</dbReference>
<organism evidence="1 2">
    <name type="scientific">Nocardia stercoris</name>
    <dbReference type="NCBI Taxonomy" id="2483361"/>
    <lineage>
        <taxon>Bacteria</taxon>
        <taxon>Bacillati</taxon>
        <taxon>Actinomycetota</taxon>
        <taxon>Actinomycetes</taxon>
        <taxon>Mycobacteriales</taxon>
        <taxon>Nocardiaceae</taxon>
        <taxon>Nocardia</taxon>
    </lineage>
</organism>
<evidence type="ECO:0000313" key="1">
    <source>
        <dbReference type="EMBL" id="RMI31476.1"/>
    </source>
</evidence>
<gene>
    <name evidence="1" type="ORF">EBN03_17950</name>
</gene>
<comment type="caution">
    <text evidence="1">The sequence shown here is derived from an EMBL/GenBank/DDBJ whole genome shotgun (WGS) entry which is preliminary data.</text>
</comment>
<dbReference type="Proteomes" id="UP000279275">
    <property type="component" value="Unassembled WGS sequence"/>
</dbReference>
<keyword evidence="2" id="KW-1185">Reference proteome</keyword>
<dbReference type="OrthoDB" id="3292498at2"/>
<dbReference type="Pfam" id="PF04075">
    <property type="entry name" value="F420H2_quin_red"/>
    <property type="match status" value="1"/>
</dbReference>
<dbReference type="Gene3D" id="2.30.110.10">
    <property type="entry name" value="Electron Transport, Fmn-binding Protein, Chain A"/>
    <property type="match status" value="1"/>
</dbReference>
<name>A0A3M2L3B9_9NOCA</name>
<proteinExistence type="predicted"/>
<reference evidence="1 2" key="1">
    <citation type="submission" date="2018-10" db="EMBL/GenBank/DDBJ databases">
        <title>Isolation from cow dung.</title>
        <authorList>
            <person name="Ling L."/>
        </authorList>
    </citation>
    <scope>NUCLEOTIDE SEQUENCE [LARGE SCALE GENOMIC DNA]</scope>
    <source>
        <strain evidence="1 2">NEAU-LL90</strain>
    </source>
</reference>
<accession>A0A3M2L3B9</accession>